<name>A0ABV4CTK3_9BACT</name>
<dbReference type="Proteomes" id="UP001565200">
    <property type="component" value="Unassembled WGS sequence"/>
</dbReference>
<dbReference type="NCBIfam" id="TIGR01141">
    <property type="entry name" value="hisC"/>
    <property type="match status" value="1"/>
</dbReference>
<evidence type="ECO:0000256" key="9">
    <source>
        <dbReference type="ARBA" id="ARBA00022898"/>
    </source>
</evidence>
<keyword evidence="15" id="KW-1185">Reference proteome</keyword>
<evidence type="ECO:0000256" key="5">
    <source>
        <dbReference type="ARBA" id="ARBA00011738"/>
    </source>
</evidence>
<comment type="catalytic activity">
    <reaction evidence="11 12">
        <text>L-histidinol phosphate + 2-oxoglutarate = 3-(imidazol-4-yl)-2-oxopropyl phosphate + L-glutamate</text>
        <dbReference type="Rhea" id="RHEA:23744"/>
        <dbReference type="ChEBI" id="CHEBI:16810"/>
        <dbReference type="ChEBI" id="CHEBI:29985"/>
        <dbReference type="ChEBI" id="CHEBI:57766"/>
        <dbReference type="ChEBI" id="CHEBI:57980"/>
        <dbReference type="EC" id="2.6.1.9"/>
    </reaction>
</comment>
<dbReference type="HAMAP" id="MF_01023">
    <property type="entry name" value="HisC_aminotrans_2"/>
    <property type="match status" value="1"/>
</dbReference>
<comment type="similarity">
    <text evidence="4 12">Belongs to the class-II pyridoxal-phosphate-dependent aminotransferase family. Histidinol-phosphate aminotransferase subfamily.</text>
</comment>
<dbReference type="InterPro" id="IPR015424">
    <property type="entry name" value="PyrdxlP-dep_Trfase"/>
</dbReference>
<dbReference type="InterPro" id="IPR001917">
    <property type="entry name" value="Aminotrans_II_pyridoxalP_BS"/>
</dbReference>
<keyword evidence="10 12" id="KW-0368">Histidine biosynthesis</keyword>
<dbReference type="PANTHER" id="PTHR42885">
    <property type="entry name" value="HISTIDINOL-PHOSPHATE AMINOTRANSFERASE-RELATED"/>
    <property type="match status" value="1"/>
</dbReference>
<dbReference type="GO" id="GO:0004400">
    <property type="term" value="F:histidinol-phosphate transaminase activity"/>
    <property type="evidence" value="ECO:0007669"/>
    <property type="project" value="UniProtKB-EC"/>
</dbReference>
<evidence type="ECO:0000313" key="14">
    <source>
        <dbReference type="EMBL" id="MEY8244718.1"/>
    </source>
</evidence>
<protein>
    <recommendedName>
        <fullName evidence="12">Histidinol-phosphate aminotransferase</fullName>
        <ecNumber evidence="12">2.6.1.9</ecNumber>
    </recommendedName>
    <alternativeName>
        <fullName evidence="12">Imidazole acetol-phosphate transaminase</fullName>
    </alternativeName>
</protein>
<feature type="domain" description="Aminotransferase class I/classII large" evidence="13">
    <location>
        <begin position="22"/>
        <end position="340"/>
    </location>
</feature>
<evidence type="ECO:0000313" key="15">
    <source>
        <dbReference type="Proteomes" id="UP001565200"/>
    </source>
</evidence>
<evidence type="ECO:0000256" key="7">
    <source>
        <dbReference type="ARBA" id="ARBA00022605"/>
    </source>
</evidence>
<dbReference type="PANTHER" id="PTHR42885:SF2">
    <property type="entry name" value="HISTIDINOL-PHOSPHATE AMINOTRANSFERASE"/>
    <property type="match status" value="1"/>
</dbReference>
<dbReference type="InterPro" id="IPR015422">
    <property type="entry name" value="PyrdxlP-dep_Trfase_small"/>
</dbReference>
<evidence type="ECO:0000256" key="12">
    <source>
        <dbReference type="HAMAP-Rule" id="MF_01023"/>
    </source>
</evidence>
<evidence type="ECO:0000256" key="6">
    <source>
        <dbReference type="ARBA" id="ARBA00022576"/>
    </source>
</evidence>
<evidence type="ECO:0000256" key="1">
    <source>
        <dbReference type="ARBA" id="ARBA00001933"/>
    </source>
</evidence>
<comment type="caution">
    <text evidence="14">The sequence shown here is derived from an EMBL/GenBank/DDBJ whole genome shotgun (WGS) entry which is preliminary data.</text>
</comment>
<dbReference type="Pfam" id="PF00155">
    <property type="entry name" value="Aminotran_1_2"/>
    <property type="match status" value="1"/>
</dbReference>
<dbReference type="RefSeq" id="WP_205523842.1">
    <property type="nucleotide sequence ID" value="NZ_JBCLPP010000007.1"/>
</dbReference>
<comment type="pathway">
    <text evidence="2 12">Amino-acid biosynthesis; L-histidine biosynthesis; L-histidine from 5-phospho-alpha-D-ribose 1-diphosphate: step 7/9.</text>
</comment>
<keyword evidence="9 12" id="KW-0663">Pyridoxal phosphate</keyword>
<dbReference type="SUPFAM" id="SSF53383">
    <property type="entry name" value="PLP-dependent transferases"/>
    <property type="match status" value="1"/>
</dbReference>
<evidence type="ECO:0000259" key="13">
    <source>
        <dbReference type="Pfam" id="PF00155"/>
    </source>
</evidence>
<dbReference type="EMBL" id="JBCLPP010000007">
    <property type="protein sequence ID" value="MEY8244718.1"/>
    <property type="molecule type" value="Genomic_DNA"/>
</dbReference>
<accession>A0ABV4CTK3</accession>
<organism evidence="14 15">
    <name type="scientific">Heminiphilus faecis</name>
    <dbReference type="NCBI Taxonomy" id="2601703"/>
    <lineage>
        <taxon>Bacteria</taxon>
        <taxon>Pseudomonadati</taxon>
        <taxon>Bacteroidota</taxon>
        <taxon>Bacteroidia</taxon>
        <taxon>Bacteroidales</taxon>
        <taxon>Muribaculaceae</taxon>
        <taxon>Heminiphilus</taxon>
    </lineage>
</organism>
<evidence type="ECO:0000256" key="8">
    <source>
        <dbReference type="ARBA" id="ARBA00022679"/>
    </source>
</evidence>
<evidence type="ECO:0000256" key="3">
    <source>
        <dbReference type="ARBA" id="ARBA00005189"/>
    </source>
</evidence>
<evidence type="ECO:0000256" key="10">
    <source>
        <dbReference type="ARBA" id="ARBA00023102"/>
    </source>
</evidence>
<keyword evidence="7 12" id="KW-0028">Amino-acid biosynthesis</keyword>
<dbReference type="EC" id="2.6.1.9" evidence="12"/>
<dbReference type="Gene3D" id="3.90.1150.10">
    <property type="entry name" value="Aspartate Aminotransferase, domain 1"/>
    <property type="match status" value="1"/>
</dbReference>
<evidence type="ECO:0000256" key="11">
    <source>
        <dbReference type="ARBA" id="ARBA00047481"/>
    </source>
</evidence>
<comment type="pathway">
    <text evidence="3">Lipid metabolism.</text>
</comment>
<sequence length="345" mass="38949">MMNLQELVRPNILNLAPYTCARNEYSGEARAWLDANENSRIEGLNRYPDPLQLEVKRRIGTLRRVSPDNIFLGVGSDECIDICYRVFCRPGTDNVVAIDPTYGMYKVCADINDIEYRTVPLNTDYTLDVERLLAATDAKTKVLWICSPNNPTGNAFPRAQLHDIAHRFHGITVIDEAYVDFSPEGSMLPLLDELPRMIVMQTFSKSWASAAMRLGIAYASPEIINIFNKVKYPYNINILTQHEALRVLAGIDRIKDVVNELIAARDMLANRLASLACVVKVHRSDANFLLVEFTDADAMYRRLKDDGVIVRNRSRVNLCGNCLRITIGSDDENELLIEKISRHGA</sequence>
<gene>
    <name evidence="12 14" type="primary">hisC</name>
    <name evidence="14" type="ORF">AAK873_03665</name>
</gene>
<evidence type="ECO:0000256" key="4">
    <source>
        <dbReference type="ARBA" id="ARBA00007970"/>
    </source>
</evidence>
<dbReference type="Gene3D" id="3.40.640.10">
    <property type="entry name" value="Type I PLP-dependent aspartate aminotransferase-like (Major domain)"/>
    <property type="match status" value="1"/>
</dbReference>
<evidence type="ECO:0000256" key="2">
    <source>
        <dbReference type="ARBA" id="ARBA00005011"/>
    </source>
</evidence>
<dbReference type="PROSITE" id="PS00599">
    <property type="entry name" value="AA_TRANSFER_CLASS_2"/>
    <property type="match status" value="1"/>
</dbReference>
<proteinExistence type="inferred from homology"/>
<keyword evidence="6 12" id="KW-0032">Aminotransferase</keyword>
<comment type="subunit">
    <text evidence="5 12">Homodimer.</text>
</comment>
<dbReference type="InterPro" id="IPR004839">
    <property type="entry name" value="Aminotransferase_I/II_large"/>
</dbReference>
<dbReference type="CDD" id="cd00609">
    <property type="entry name" value="AAT_like"/>
    <property type="match status" value="1"/>
</dbReference>
<dbReference type="InterPro" id="IPR005861">
    <property type="entry name" value="HisP_aminotrans"/>
</dbReference>
<dbReference type="InterPro" id="IPR015421">
    <property type="entry name" value="PyrdxlP-dep_Trfase_major"/>
</dbReference>
<comment type="cofactor">
    <cofactor evidence="1 12">
        <name>pyridoxal 5'-phosphate</name>
        <dbReference type="ChEBI" id="CHEBI:597326"/>
    </cofactor>
</comment>
<keyword evidence="8 12" id="KW-0808">Transferase</keyword>
<reference evidence="14 15" key="1">
    <citation type="submission" date="2024-03" db="EMBL/GenBank/DDBJ databases">
        <title>Mouse gut bacterial collection (mGBC) of GemPharmatech.</title>
        <authorList>
            <person name="He Y."/>
            <person name="Dong L."/>
            <person name="Wu D."/>
            <person name="Gao X."/>
            <person name="Lin Z."/>
        </authorList>
    </citation>
    <scope>NUCLEOTIDE SEQUENCE [LARGE SCALE GENOMIC DNA]</scope>
    <source>
        <strain evidence="14 15">54-13</strain>
    </source>
</reference>
<feature type="modified residue" description="N6-(pyridoxal phosphate)lysine" evidence="12">
    <location>
        <position position="205"/>
    </location>
</feature>